<protein>
    <submittedName>
        <fullName evidence="1">Uncharacterized protein</fullName>
    </submittedName>
</protein>
<gene>
    <name evidence="1" type="ORF">FHS22_007305</name>
</gene>
<dbReference type="RefSeq" id="WP_184948678.1">
    <property type="nucleotide sequence ID" value="NZ_BAAAWZ010000001.1"/>
</dbReference>
<dbReference type="EMBL" id="JACHJJ010000045">
    <property type="protein sequence ID" value="MBB5967987.1"/>
    <property type="molecule type" value="Genomic_DNA"/>
</dbReference>
<reference evidence="1 2" key="1">
    <citation type="submission" date="2020-08" db="EMBL/GenBank/DDBJ databases">
        <title>Genomic Encyclopedia of Type Strains, Phase III (KMG-III): the genomes of soil and plant-associated and newly described type strains.</title>
        <authorList>
            <person name="Whitman W."/>
        </authorList>
    </citation>
    <scope>NUCLEOTIDE SEQUENCE [LARGE SCALE GENOMIC DNA]</scope>
    <source>
        <strain evidence="1 2">CECT 3303</strain>
    </source>
</reference>
<organism evidence="1 2">
    <name type="scientific">Planomonospora venezuelensis</name>
    <dbReference type="NCBI Taxonomy" id="1999"/>
    <lineage>
        <taxon>Bacteria</taxon>
        <taxon>Bacillati</taxon>
        <taxon>Actinomycetota</taxon>
        <taxon>Actinomycetes</taxon>
        <taxon>Streptosporangiales</taxon>
        <taxon>Streptosporangiaceae</taxon>
        <taxon>Planomonospora</taxon>
    </lineage>
</organism>
<sequence length="46" mass="4659">MKTIVIIMAHVSAGAEWVSGEIVPTVVGVEVRTSPGAVIGLVVLDG</sequence>
<comment type="caution">
    <text evidence="1">The sequence shown here is derived from an EMBL/GenBank/DDBJ whole genome shotgun (WGS) entry which is preliminary data.</text>
</comment>
<dbReference type="AlphaFoldDB" id="A0A841DG46"/>
<dbReference type="Proteomes" id="UP000562352">
    <property type="component" value="Unassembled WGS sequence"/>
</dbReference>
<accession>A0A841DG46</accession>
<evidence type="ECO:0000313" key="2">
    <source>
        <dbReference type="Proteomes" id="UP000562352"/>
    </source>
</evidence>
<name>A0A841DG46_PLAVE</name>
<proteinExistence type="predicted"/>
<keyword evidence="2" id="KW-1185">Reference proteome</keyword>
<evidence type="ECO:0000313" key="1">
    <source>
        <dbReference type="EMBL" id="MBB5967987.1"/>
    </source>
</evidence>